<dbReference type="GeneTree" id="ENSGT00940000176936"/>
<keyword evidence="1" id="KW-0472">Membrane</keyword>
<accession>A0A8C6LD33</accession>
<protein>
    <submittedName>
        <fullName evidence="2">Uncharacterized protein</fullName>
    </submittedName>
</protein>
<name>A0A8C6LD33_NOTFU</name>
<evidence type="ECO:0000313" key="3">
    <source>
        <dbReference type="Proteomes" id="UP000694548"/>
    </source>
</evidence>
<sequence>HIESSSQSQEPKNLLSSFPDAFFLLYVFSGLGTVLTLSLLTVMALKFRSDGRRPEEEEDDDGFIEDNYIQTTDGLQTKQKIVYFFDFDLLK</sequence>
<dbReference type="Ensembl" id="ENSNFUT00015017960.1">
    <property type="protein sequence ID" value="ENSNFUP00015017169.1"/>
    <property type="gene ID" value="ENSNFUG00015008184.1"/>
</dbReference>
<evidence type="ECO:0000256" key="1">
    <source>
        <dbReference type="SAM" id="Phobius"/>
    </source>
</evidence>
<keyword evidence="1" id="KW-1133">Transmembrane helix</keyword>
<keyword evidence="3" id="KW-1185">Reference proteome</keyword>
<dbReference type="AlphaFoldDB" id="A0A8C6LD33"/>
<evidence type="ECO:0000313" key="2">
    <source>
        <dbReference type="Ensembl" id="ENSNFUP00015017169.1"/>
    </source>
</evidence>
<keyword evidence="1" id="KW-0812">Transmembrane</keyword>
<organism evidence="2 3">
    <name type="scientific">Nothobranchius furzeri</name>
    <name type="common">Turquoise killifish</name>
    <dbReference type="NCBI Taxonomy" id="105023"/>
    <lineage>
        <taxon>Eukaryota</taxon>
        <taxon>Metazoa</taxon>
        <taxon>Chordata</taxon>
        <taxon>Craniata</taxon>
        <taxon>Vertebrata</taxon>
        <taxon>Euteleostomi</taxon>
        <taxon>Actinopterygii</taxon>
        <taxon>Neopterygii</taxon>
        <taxon>Teleostei</taxon>
        <taxon>Neoteleostei</taxon>
        <taxon>Acanthomorphata</taxon>
        <taxon>Ovalentaria</taxon>
        <taxon>Atherinomorphae</taxon>
        <taxon>Cyprinodontiformes</taxon>
        <taxon>Nothobranchiidae</taxon>
        <taxon>Nothobranchius</taxon>
    </lineage>
</organism>
<reference evidence="2" key="3">
    <citation type="submission" date="2025-09" db="UniProtKB">
        <authorList>
            <consortium name="Ensembl"/>
        </authorList>
    </citation>
    <scope>IDENTIFICATION</scope>
</reference>
<reference evidence="2" key="2">
    <citation type="submission" date="2025-08" db="UniProtKB">
        <authorList>
            <consortium name="Ensembl"/>
        </authorList>
    </citation>
    <scope>IDENTIFICATION</scope>
</reference>
<reference evidence="2" key="1">
    <citation type="submission" date="2014-08" db="EMBL/GenBank/DDBJ databases">
        <authorList>
            <person name="Senf B."/>
            <person name="Petzold A."/>
            <person name="Downie B.R."/>
            <person name="Koch P."/>
            <person name="Platzer M."/>
        </authorList>
    </citation>
    <scope>NUCLEOTIDE SEQUENCE [LARGE SCALE GENOMIC DNA]</scope>
    <source>
        <strain evidence="2">GRZ</strain>
    </source>
</reference>
<feature type="transmembrane region" description="Helical" evidence="1">
    <location>
        <begin position="21"/>
        <end position="45"/>
    </location>
</feature>
<proteinExistence type="predicted"/>
<dbReference type="Proteomes" id="UP000694548">
    <property type="component" value="Chromosome sgr09"/>
</dbReference>